<dbReference type="STRING" id="1781255.BH720_22835"/>
<dbReference type="CDD" id="cd01005">
    <property type="entry name" value="PBP2_CysP"/>
    <property type="match status" value="1"/>
</dbReference>
<organism evidence="7">
    <name type="scientific">Desertifilum tharense IPPAS B-1220</name>
    <dbReference type="NCBI Taxonomy" id="1781255"/>
    <lineage>
        <taxon>Bacteria</taxon>
        <taxon>Bacillati</taxon>
        <taxon>Cyanobacteriota</taxon>
        <taxon>Cyanophyceae</taxon>
        <taxon>Desertifilales</taxon>
        <taxon>Desertifilaceae</taxon>
        <taxon>Desertifilum</taxon>
    </lineage>
</organism>
<evidence type="ECO:0000256" key="1">
    <source>
        <dbReference type="ARBA" id="ARBA00004418"/>
    </source>
</evidence>
<evidence type="ECO:0000256" key="4">
    <source>
        <dbReference type="ARBA" id="ARBA00022729"/>
    </source>
</evidence>
<dbReference type="PROSITE" id="PS51257">
    <property type="entry name" value="PROKAR_LIPOPROTEIN"/>
    <property type="match status" value="1"/>
</dbReference>
<accession>A0A1E5QDR9</accession>
<keyword evidence="5" id="KW-0574">Periplasm</keyword>
<evidence type="ECO:0000256" key="2">
    <source>
        <dbReference type="ARBA" id="ARBA00006099"/>
    </source>
</evidence>
<dbReference type="RefSeq" id="WP_069969528.1">
    <property type="nucleotide sequence ID" value="NZ_CM124774.1"/>
</dbReference>
<feature type="signal peptide" evidence="6">
    <location>
        <begin position="1"/>
        <end position="29"/>
    </location>
</feature>
<dbReference type="GO" id="GO:0140104">
    <property type="term" value="F:molecular carrier activity"/>
    <property type="evidence" value="ECO:0007669"/>
    <property type="project" value="InterPro"/>
</dbReference>
<keyword evidence="3" id="KW-0813">Transport</keyword>
<evidence type="ECO:0000313" key="7">
    <source>
        <dbReference type="EMBL" id="OEJ72812.1"/>
    </source>
</evidence>
<sequence length="357" mass="39332">MKPWRWLKNTTRRFTALFLAGISLSVAIAACTPNANTSGTGQQGQASTVDLTLVSFAVTKAAHDRIIPKFVEKWQQEHNQTVRINASYGGSGSQTRAVIDGLEADIVQLALALDTERIEQAGLIEPGWEQEYPNNSIVSQSVPVIVTRAGNPQNIQNWQDLARDGVQLITADPKTSGVARWNFLALWGSVTENGGTEQQAQEFVRQVYQNVPILTRDAREATDVFYQQGQGNVLINYENEIILAAQQGGQQLPYVIPDVNISIDNPVAIVDRNVDRHGTREVAQAFVEYLFTPEAQAEFAAVGFRPVDASVAQRKEVADKYAPVNTLFTVQDLGGWDTIQQQFFEDGAVFDQIRAGN</sequence>
<dbReference type="GO" id="GO:1902358">
    <property type="term" value="P:sulfate transmembrane transport"/>
    <property type="evidence" value="ECO:0007669"/>
    <property type="project" value="InterPro"/>
</dbReference>
<comment type="similarity">
    <text evidence="2">Belongs to the prokaryotic sulfate-binding protein family.</text>
</comment>
<dbReference type="PANTHER" id="PTHR30368:SF2">
    <property type="entry name" value="SULFATE-BINDING PROTEIN"/>
    <property type="match status" value="1"/>
</dbReference>
<dbReference type="InterPro" id="IPR005669">
    <property type="entry name" value="Thiosulph/SO4-bd"/>
</dbReference>
<dbReference type="SUPFAM" id="SSF53850">
    <property type="entry name" value="Periplasmic binding protein-like II"/>
    <property type="match status" value="1"/>
</dbReference>
<keyword evidence="4 6" id="KW-0732">Signal</keyword>
<gene>
    <name evidence="7" type="ORF">BH720_22835</name>
</gene>
<comment type="subcellular location">
    <subcellularLocation>
        <location evidence="1">Periplasm</location>
    </subcellularLocation>
</comment>
<feature type="chain" id="PRO_5009184230" evidence="6">
    <location>
        <begin position="30"/>
        <end position="357"/>
    </location>
</feature>
<name>A0A1E5QDR9_9CYAN</name>
<reference evidence="7" key="1">
    <citation type="submission" date="2016-09" db="EMBL/GenBank/DDBJ databases">
        <title>Draft genome of thermotolerant cyanobacterium Desertifilum sp. strain IPPAS B-1220.</title>
        <authorList>
            <person name="Sinetova M.A."/>
            <person name="Bolakhan K."/>
            <person name="Zayadan B.K."/>
            <person name="Mironov K.S."/>
            <person name="Ustinova V."/>
            <person name="Kupriyanova E.V."/>
            <person name="Sidorov R.A."/>
            <person name="Skrypnik A.N."/>
            <person name="Gogoleva N.E."/>
            <person name="Gogolev Y.V."/>
            <person name="Los D.A."/>
        </authorList>
    </citation>
    <scope>NUCLEOTIDE SEQUENCE [LARGE SCALE GENOMIC DNA]</scope>
    <source>
        <strain evidence="7">IPPAS B-1220</strain>
    </source>
</reference>
<dbReference type="AlphaFoldDB" id="A0A1E5QDR9"/>
<protein>
    <submittedName>
        <fullName evidence="7">Sulfate-binding protein</fullName>
    </submittedName>
</protein>
<dbReference type="OrthoDB" id="9802127at2"/>
<dbReference type="PANTHER" id="PTHR30368">
    <property type="entry name" value="SULFATE-BINDING PROTEIN"/>
    <property type="match status" value="1"/>
</dbReference>
<evidence type="ECO:0000256" key="5">
    <source>
        <dbReference type="ARBA" id="ARBA00022764"/>
    </source>
</evidence>
<dbReference type="EMBL" id="MJGC01000110">
    <property type="protein sequence ID" value="OEJ72812.1"/>
    <property type="molecule type" value="Genomic_DNA"/>
</dbReference>
<dbReference type="NCBIfam" id="TIGR00971">
    <property type="entry name" value="3a0106s03"/>
    <property type="match status" value="1"/>
</dbReference>
<evidence type="ECO:0000256" key="6">
    <source>
        <dbReference type="SAM" id="SignalP"/>
    </source>
</evidence>
<proteinExistence type="inferred from homology"/>
<comment type="caution">
    <text evidence="7">The sequence shown here is derived from an EMBL/GenBank/DDBJ whole genome shotgun (WGS) entry which is preliminary data.</text>
</comment>
<dbReference type="GO" id="GO:0042597">
    <property type="term" value="C:periplasmic space"/>
    <property type="evidence" value="ECO:0007669"/>
    <property type="project" value="UniProtKB-SubCell"/>
</dbReference>
<dbReference type="Gene3D" id="3.40.190.10">
    <property type="entry name" value="Periplasmic binding protein-like II"/>
    <property type="match status" value="2"/>
</dbReference>
<dbReference type="Pfam" id="PF13531">
    <property type="entry name" value="SBP_bac_11"/>
    <property type="match status" value="1"/>
</dbReference>
<evidence type="ECO:0000256" key="3">
    <source>
        <dbReference type="ARBA" id="ARBA00022448"/>
    </source>
</evidence>